<proteinExistence type="predicted"/>
<organism evidence="1 2">
    <name type="scientific">Mycena maculata</name>
    <dbReference type="NCBI Taxonomy" id="230809"/>
    <lineage>
        <taxon>Eukaryota</taxon>
        <taxon>Fungi</taxon>
        <taxon>Dikarya</taxon>
        <taxon>Basidiomycota</taxon>
        <taxon>Agaricomycotina</taxon>
        <taxon>Agaricomycetes</taxon>
        <taxon>Agaricomycetidae</taxon>
        <taxon>Agaricales</taxon>
        <taxon>Marasmiineae</taxon>
        <taxon>Mycenaceae</taxon>
        <taxon>Mycena</taxon>
    </lineage>
</organism>
<dbReference type="InterPro" id="IPR011333">
    <property type="entry name" value="SKP1/BTB/POZ_sf"/>
</dbReference>
<dbReference type="Proteomes" id="UP001215280">
    <property type="component" value="Unassembled WGS sequence"/>
</dbReference>
<evidence type="ECO:0000313" key="2">
    <source>
        <dbReference type="Proteomes" id="UP001215280"/>
    </source>
</evidence>
<dbReference type="AlphaFoldDB" id="A0AAD7NX55"/>
<evidence type="ECO:0008006" key="3">
    <source>
        <dbReference type="Google" id="ProtNLM"/>
    </source>
</evidence>
<name>A0AAD7NX55_9AGAR</name>
<comment type="caution">
    <text evidence="1">The sequence shown here is derived from an EMBL/GenBank/DDBJ whole genome shotgun (WGS) entry which is preliminary data.</text>
</comment>
<sequence>MSLLRRFMPRCLISCDHPTMTYSRGVTAMSLLRRFMPRCLISCDHPTMAYSKLFNSPDANVVFRSCDGVLFRIHRANLQTNTRGLPPPEISTRGEVVRLTESSLIFRYFSSRRHPTTSREAVPLPEPSATLELLFQYIYPRRHPALDEIVFPDLAALAEAAEKYQVFSAMNICRIRMRDVLPNHAPEVLAYAVRHDYPFLVHKAALLTFDVPLADVAARLPAHVVPSWIKYIEAYTKVLHDAITYFEREHSNSAQVSRCSFWKAERPAIAQHFGRSLQSLRRLDAIFAQGTGTKLSGCCQAAKASWRREIEAAMAEIPAFWDFYVTHPDLSLA</sequence>
<keyword evidence="2" id="KW-1185">Reference proteome</keyword>
<dbReference type="Gene3D" id="3.30.710.10">
    <property type="entry name" value="Potassium Channel Kv1.1, Chain A"/>
    <property type="match status" value="1"/>
</dbReference>
<protein>
    <recommendedName>
        <fullName evidence="3">BTB domain-containing protein</fullName>
    </recommendedName>
</protein>
<gene>
    <name evidence="1" type="ORF">DFH07DRAFT_1056036</name>
</gene>
<dbReference type="EMBL" id="JARJLG010000008">
    <property type="protein sequence ID" value="KAJ7778595.1"/>
    <property type="molecule type" value="Genomic_DNA"/>
</dbReference>
<evidence type="ECO:0000313" key="1">
    <source>
        <dbReference type="EMBL" id="KAJ7778595.1"/>
    </source>
</evidence>
<accession>A0AAD7NX55</accession>
<reference evidence="1" key="1">
    <citation type="submission" date="2023-03" db="EMBL/GenBank/DDBJ databases">
        <title>Massive genome expansion in bonnet fungi (Mycena s.s.) driven by repeated elements and novel gene families across ecological guilds.</title>
        <authorList>
            <consortium name="Lawrence Berkeley National Laboratory"/>
            <person name="Harder C.B."/>
            <person name="Miyauchi S."/>
            <person name="Viragh M."/>
            <person name="Kuo A."/>
            <person name="Thoen E."/>
            <person name="Andreopoulos B."/>
            <person name="Lu D."/>
            <person name="Skrede I."/>
            <person name="Drula E."/>
            <person name="Henrissat B."/>
            <person name="Morin E."/>
            <person name="Kohler A."/>
            <person name="Barry K."/>
            <person name="LaButti K."/>
            <person name="Morin E."/>
            <person name="Salamov A."/>
            <person name="Lipzen A."/>
            <person name="Mereny Z."/>
            <person name="Hegedus B."/>
            <person name="Baldrian P."/>
            <person name="Stursova M."/>
            <person name="Weitz H."/>
            <person name="Taylor A."/>
            <person name="Grigoriev I.V."/>
            <person name="Nagy L.G."/>
            <person name="Martin F."/>
            <person name="Kauserud H."/>
        </authorList>
    </citation>
    <scope>NUCLEOTIDE SEQUENCE</scope>
    <source>
        <strain evidence="1">CBHHK188m</strain>
    </source>
</reference>